<comment type="caution">
    <text evidence="1">The sequence shown here is derived from an EMBL/GenBank/DDBJ whole genome shotgun (WGS) entry which is preliminary data.</text>
</comment>
<evidence type="ECO:0000313" key="1">
    <source>
        <dbReference type="EMBL" id="KAF2447591.1"/>
    </source>
</evidence>
<evidence type="ECO:0000313" key="2">
    <source>
        <dbReference type="Proteomes" id="UP000799764"/>
    </source>
</evidence>
<sequence>MPVTEFSRLTLKKRLDEEQKPVAMRGLSRAKKLMENFTGYDFHLFQEIEDPNRIYIVGQWASVEQHMNEWIPSEANQGLLKELVSLIDVDYLFHIDVSLGSIPPNDKAPIFSVGKHVMESDERPGFESTFDKRRSDLEAHAPGSISGGWRIEKEPGREEFVLFVPWKNVDQHLAFAKTKEFERYAEIRDHLVLIATEIRHVALMELPPPAMENDAA</sequence>
<dbReference type="InterPro" id="IPR011008">
    <property type="entry name" value="Dimeric_a/b-barrel"/>
</dbReference>
<dbReference type="Proteomes" id="UP000799764">
    <property type="component" value="Unassembled WGS sequence"/>
</dbReference>
<dbReference type="PANTHER" id="PTHR42052">
    <property type="entry name" value="ABM DOMAIN-CONTAINING PROTEIN"/>
    <property type="match status" value="1"/>
</dbReference>
<reference evidence="1" key="1">
    <citation type="journal article" date="2020" name="Stud. Mycol.">
        <title>101 Dothideomycetes genomes: a test case for predicting lifestyles and emergence of pathogens.</title>
        <authorList>
            <person name="Haridas S."/>
            <person name="Albert R."/>
            <person name="Binder M."/>
            <person name="Bloem J."/>
            <person name="Labutti K."/>
            <person name="Salamov A."/>
            <person name="Andreopoulos B."/>
            <person name="Baker S."/>
            <person name="Barry K."/>
            <person name="Bills G."/>
            <person name="Bluhm B."/>
            <person name="Cannon C."/>
            <person name="Castanera R."/>
            <person name="Culley D."/>
            <person name="Daum C."/>
            <person name="Ezra D."/>
            <person name="Gonzalez J."/>
            <person name="Henrissat B."/>
            <person name="Kuo A."/>
            <person name="Liang C."/>
            <person name="Lipzen A."/>
            <person name="Lutzoni F."/>
            <person name="Magnuson J."/>
            <person name="Mondo S."/>
            <person name="Nolan M."/>
            <person name="Ohm R."/>
            <person name="Pangilinan J."/>
            <person name="Park H.-J."/>
            <person name="Ramirez L."/>
            <person name="Alfaro M."/>
            <person name="Sun H."/>
            <person name="Tritt A."/>
            <person name="Yoshinaga Y."/>
            <person name="Zwiers L.-H."/>
            <person name="Turgeon B."/>
            <person name="Goodwin S."/>
            <person name="Spatafora J."/>
            <person name="Crous P."/>
            <person name="Grigoriev I."/>
        </authorList>
    </citation>
    <scope>NUCLEOTIDE SEQUENCE</scope>
    <source>
        <strain evidence="1">CBS 690.94</strain>
    </source>
</reference>
<dbReference type="Gene3D" id="3.30.70.100">
    <property type="match status" value="2"/>
</dbReference>
<dbReference type="PANTHER" id="PTHR42052:SF1">
    <property type="entry name" value="ABM DOMAIN-CONTAINING PROTEIN"/>
    <property type="match status" value="1"/>
</dbReference>
<dbReference type="SUPFAM" id="SSF54909">
    <property type="entry name" value="Dimeric alpha+beta barrel"/>
    <property type="match status" value="1"/>
</dbReference>
<gene>
    <name evidence="1" type="ORF">P171DRAFT_407864</name>
</gene>
<evidence type="ECO:0008006" key="3">
    <source>
        <dbReference type="Google" id="ProtNLM"/>
    </source>
</evidence>
<organism evidence="1 2">
    <name type="scientific">Karstenula rhodostoma CBS 690.94</name>
    <dbReference type="NCBI Taxonomy" id="1392251"/>
    <lineage>
        <taxon>Eukaryota</taxon>
        <taxon>Fungi</taxon>
        <taxon>Dikarya</taxon>
        <taxon>Ascomycota</taxon>
        <taxon>Pezizomycotina</taxon>
        <taxon>Dothideomycetes</taxon>
        <taxon>Pleosporomycetidae</taxon>
        <taxon>Pleosporales</taxon>
        <taxon>Massarineae</taxon>
        <taxon>Didymosphaeriaceae</taxon>
        <taxon>Karstenula</taxon>
    </lineage>
</organism>
<protein>
    <recommendedName>
        <fullName evidence="3">ABM domain-containing protein</fullName>
    </recommendedName>
</protein>
<proteinExistence type="predicted"/>
<dbReference type="AlphaFoldDB" id="A0A9P4UEL9"/>
<dbReference type="EMBL" id="MU001496">
    <property type="protein sequence ID" value="KAF2447591.1"/>
    <property type="molecule type" value="Genomic_DNA"/>
</dbReference>
<name>A0A9P4UEL9_9PLEO</name>
<keyword evidence="2" id="KW-1185">Reference proteome</keyword>
<accession>A0A9P4UEL9</accession>
<dbReference type="OrthoDB" id="3542212at2759"/>